<dbReference type="InterPro" id="IPR040853">
    <property type="entry name" value="RapA2_cadherin-like"/>
</dbReference>
<dbReference type="InterPro" id="IPR013320">
    <property type="entry name" value="ConA-like_dom_sf"/>
</dbReference>
<feature type="domain" description="DUF7507" evidence="3">
    <location>
        <begin position="342"/>
        <end position="436"/>
    </location>
</feature>
<accession>B0RBI0</accession>
<dbReference type="EMBL" id="AM849034">
    <property type="protein sequence ID" value="CAQ02876.1"/>
    <property type="molecule type" value="Genomic_DNA"/>
</dbReference>
<dbReference type="OrthoDB" id="158862at2"/>
<dbReference type="InterPro" id="IPR055354">
    <property type="entry name" value="DUF7507"/>
</dbReference>
<feature type="domain" description="DUF7507" evidence="3">
    <location>
        <begin position="685"/>
        <end position="786"/>
    </location>
</feature>
<dbReference type="SUPFAM" id="SSF49899">
    <property type="entry name" value="Concanavalin A-like lectins/glucanases"/>
    <property type="match status" value="1"/>
</dbReference>
<reference evidence="4 5" key="1">
    <citation type="journal article" date="2008" name="J. Bacteriol.">
        <title>Genome of the actinomycete plant pathogen Clavibacter michiganensis subsp. sepedonicus suggests recent niche adaptation.</title>
        <authorList>
            <person name="Bentley S.D."/>
            <person name="Corton C."/>
            <person name="Brown S.E."/>
            <person name="Barron A."/>
            <person name="Clark L."/>
            <person name="Doggett J."/>
            <person name="Harris B."/>
            <person name="Ormond D."/>
            <person name="Quail M.A."/>
            <person name="May G."/>
            <person name="Francis D."/>
            <person name="Knudson D."/>
            <person name="Parkhill J."/>
            <person name="Ishimaru C.A."/>
        </authorList>
    </citation>
    <scope>NUCLEOTIDE SEQUENCE [LARGE SCALE GENOMIC DNA]</scope>
    <source>
        <strain evidence="5">ATCC 33113 / DSM 20744 / JCM 9667 / LMG 2889 / ICMP 2535 / C-1</strain>
    </source>
</reference>
<feature type="compositionally biased region" description="Basic residues" evidence="1">
    <location>
        <begin position="1"/>
        <end position="10"/>
    </location>
</feature>
<gene>
    <name evidence="4" type="ordered locus">CMS2805</name>
</gene>
<feature type="region of interest" description="Disordered" evidence="1">
    <location>
        <begin position="1"/>
        <end position="20"/>
    </location>
</feature>
<dbReference type="STRING" id="31964.CMS2805"/>
<evidence type="ECO:0000313" key="5">
    <source>
        <dbReference type="Proteomes" id="UP000001318"/>
    </source>
</evidence>
<dbReference type="HOGENOM" id="CLU_278946_0_0_11"/>
<dbReference type="GeneID" id="29471787"/>
<organism evidence="4 5">
    <name type="scientific">Clavibacter sepedonicus</name>
    <name type="common">Clavibacter michiganensis subsp. sepedonicus</name>
    <dbReference type="NCBI Taxonomy" id="31964"/>
    <lineage>
        <taxon>Bacteria</taxon>
        <taxon>Bacillati</taxon>
        <taxon>Actinomycetota</taxon>
        <taxon>Actinomycetes</taxon>
        <taxon>Micrococcales</taxon>
        <taxon>Microbacteriaceae</taxon>
        <taxon>Clavibacter</taxon>
    </lineage>
</organism>
<name>B0RBI0_CLASE</name>
<keyword evidence="4" id="KW-0449">Lipoprotein</keyword>
<evidence type="ECO:0000313" key="4">
    <source>
        <dbReference type="EMBL" id="CAQ02876.1"/>
    </source>
</evidence>
<evidence type="ECO:0000259" key="2">
    <source>
        <dbReference type="Pfam" id="PF17803"/>
    </source>
</evidence>
<dbReference type="Pfam" id="PF17803">
    <property type="entry name" value="Cadherin_4"/>
    <property type="match status" value="1"/>
</dbReference>
<dbReference type="KEGG" id="cms:CMS2805"/>
<sequence>MARARAHRASSRPPAPRSRGTRRLAALVIAALAAVTLVASPAAPAVAAPLNVTESFTGTSVADPAWRTLGAACLTRATVAPHAGQSGVGVCASRTGAPASAATPGSLQLTDNTVNSSGGIVYDTPLPVSGGLDVRFDQFQYGQGTNGNEGIAFFLADGSRPVAQIGGGAGSLGYAQTTARAGIDGAYLGVGLDSGGSFSVAADGRGTGCAQVAPGSRPNAVALRGAGQGGTGYCYLSGSGLGTSRQLHAALPSSSNAAPPGTAGRTIRVQVSNAALPVVTVSYGASAGLPDAQLAVVHQYTMTTSPPASVKLGFTATTGTLTDTHLIQNVRIASVAPTSGVLQLTKTLDPAFAQASYAEGQDVRYRFSITAPQLLSVINDVQVADPLVPSVQCSANAFLLAGTITCTGAHRVTAQEAMQGSLVNTAVASGQPVLSSRLSSNADSVSVPITRPSPLLALTKVGTLTDTNVNGVADAGERIAYSFIARNSGNVTLQGVAVTDPRVTGVAPATATLAPGASQTFTSTAYTVTAADVAAGTPISNTATVTGRTLAGQEAPAALSTVTTPVRAAGAITLTKDASLVGGSVPGATVTYTLRATNTGGAAMTGVTIADPLAGLSAMAYTWPGTAGTLAVGASVTATATYSVKQSDVDAGQIANTATASGTLSGGTVVQGSASRTLALARTATLDFTKTASPSNVIAAGDIVTYGFLVRNTGTTTLTGVGVADPRPGVSALTYTWPQTAGTLAPGHVVTATARYSATAADVQAGSIVNTATATATTSAGATVTRTASATVTAVPDPVADAATTAQGTAVVIDVLANDGRAATGAAFSRAQLSATPKLIGGASGPVPTAPASGSVTCVDSGTERGRCTYSPILGFTGVDVFDYALSSSVDTWNVRVTVTVTPVNRTPVARPDRLVATTGGATVTIDPRANDTDPAGDALAITSAPQPAALRGTLTCAAALCTYVPPTDGWTGSVVVTYSITDRPAAPATGITATSTLTVHVDPAPLTSRGFTDRADTSLGVSTGTWAGTSSITTATASCVAGRPVTGLAWAAAPGATDWVVERRLDGTTPGAWTTVARLAGTATSFSDDRLGESRSYQWRVRPDLQRWLGVASAPSIAVAQPAAFSAAGC</sequence>
<dbReference type="Proteomes" id="UP000001318">
    <property type="component" value="Chromosome"/>
</dbReference>
<dbReference type="Pfam" id="PF24346">
    <property type="entry name" value="DUF7507"/>
    <property type="match status" value="4"/>
</dbReference>
<evidence type="ECO:0000259" key="3">
    <source>
        <dbReference type="Pfam" id="PF24346"/>
    </source>
</evidence>
<dbReference type="AlphaFoldDB" id="B0RBI0"/>
<feature type="domain" description="DUF7507" evidence="3">
    <location>
        <begin position="454"/>
        <end position="554"/>
    </location>
</feature>
<protein>
    <submittedName>
        <fullName evidence="4">Lipoprotein</fullName>
    </submittedName>
</protein>
<dbReference type="Gene3D" id="2.60.120.200">
    <property type="match status" value="1"/>
</dbReference>
<dbReference type="RefSeq" id="WP_012300035.1">
    <property type="nucleotide sequence ID" value="NC_010407.1"/>
</dbReference>
<dbReference type="NCBIfam" id="TIGR01451">
    <property type="entry name" value="B_ant_repeat"/>
    <property type="match status" value="2"/>
</dbReference>
<dbReference type="InterPro" id="IPR051172">
    <property type="entry name" value="Chlamydia_OmcB"/>
</dbReference>
<feature type="domain" description="RapA2 cadherin-like" evidence="2">
    <location>
        <begin position="896"/>
        <end position="959"/>
    </location>
</feature>
<evidence type="ECO:0000256" key="1">
    <source>
        <dbReference type="SAM" id="MobiDB-lite"/>
    </source>
</evidence>
<dbReference type="eggNOG" id="COG1361">
    <property type="taxonomic scope" value="Bacteria"/>
</dbReference>
<keyword evidence="5" id="KW-1185">Reference proteome</keyword>
<dbReference type="PANTHER" id="PTHR34819:SF3">
    <property type="entry name" value="CELL SURFACE PROTEIN"/>
    <property type="match status" value="1"/>
</dbReference>
<proteinExistence type="predicted"/>
<dbReference type="PANTHER" id="PTHR34819">
    <property type="entry name" value="LARGE CYSTEINE-RICH PERIPLASMIC PROTEIN OMCB"/>
    <property type="match status" value="1"/>
</dbReference>
<dbReference type="InterPro" id="IPR047589">
    <property type="entry name" value="DUF11_rpt"/>
</dbReference>
<feature type="domain" description="DUF7507" evidence="3">
    <location>
        <begin position="571"/>
        <end position="671"/>
    </location>
</feature>